<dbReference type="PRINTS" id="PR00080">
    <property type="entry name" value="SDRFAMILY"/>
</dbReference>
<dbReference type="OrthoDB" id="9781117at2"/>
<dbReference type="SUPFAM" id="SSF51735">
    <property type="entry name" value="NAD(P)-binding Rossmann-fold domains"/>
    <property type="match status" value="1"/>
</dbReference>
<keyword evidence="2" id="KW-0521">NADP</keyword>
<dbReference type="InterPro" id="IPR045313">
    <property type="entry name" value="CBR1-like"/>
</dbReference>
<keyword evidence="3" id="KW-0560">Oxidoreductase</keyword>
<proteinExistence type="inferred from homology"/>
<comment type="caution">
    <text evidence="5">The sequence shown here is derived from an EMBL/GenBank/DDBJ whole genome shotgun (WGS) entry which is preliminary data.</text>
</comment>
<evidence type="ECO:0000256" key="3">
    <source>
        <dbReference type="ARBA" id="ARBA00023002"/>
    </source>
</evidence>
<dbReference type="PANTHER" id="PTHR43490:SF99">
    <property type="entry name" value="SHORT-CHAIN DEHYDROGENASE_REDUCTASE"/>
    <property type="match status" value="1"/>
</dbReference>
<dbReference type="AlphaFoldDB" id="A0A4R7TFU8"/>
<dbReference type="InterPro" id="IPR020904">
    <property type="entry name" value="Sc_DH/Rdtase_CS"/>
</dbReference>
<dbReference type="Proteomes" id="UP000295151">
    <property type="component" value="Unassembled WGS sequence"/>
</dbReference>
<dbReference type="PANTHER" id="PTHR43490">
    <property type="entry name" value="(+)-NEOMENTHOL DEHYDROGENASE"/>
    <property type="match status" value="1"/>
</dbReference>
<dbReference type="PROSITE" id="PS00061">
    <property type="entry name" value="ADH_SHORT"/>
    <property type="match status" value="1"/>
</dbReference>
<name>A0A4R7TFU8_9ACTN</name>
<dbReference type="Pfam" id="PF00106">
    <property type="entry name" value="adh_short"/>
    <property type="match status" value="2"/>
</dbReference>
<accession>A0A4R7TFU8</accession>
<protein>
    <submittedName>
        <fullName evidence="5">NAD(P)-dependent dehydrogenase (Short-subunit alcohol dehydrogenase family)</fullName>
    </submittedName>
</protein>
<sequence length="231" mass="24878">MTTTLITGANKSLGFETARQLIAAGHTVYVGARDPERGRQAADRLGGRFVQLDVTDDDSVRAAAQTIQDEAGHLDVLVNNAGIPGSRDDDTATFQKVFDTNVFGVVRMLRTFLPLLEKSDNPVVVNVSSGLGSLTVAADPEGNKDAAPVWVPTFAYSSSKAALNMLTIQYARQYPGMRINVVDPGYTATDFNGHNGYQTIEEGAEIIIRLARIDQDGPTAQYLSLTGTMPW</sequence>
<evidence type="ECO:0000256" key="4">
    <source>
        <dbReference type="RuleBase" id="RU000363"/>
    </source>
</evidence>
<evidence type="ECO:0000313" key="5">
    <source>
        <dbReference type="EMBL" id="TDU90456.1"/>
    </source>
</evidence>
<comment type="similarity">
    <text evidence="1 4">Belongs to the short-chain dehydrogenases/reductases (SDR) family.</text>
</comment>
<organism evidence="5 6">
    <name type="scientific">Kribbella voronezhensis</name>
    <dbReference type="NCBI Taxonomy" id="2512212"/>
    <lineage>
        <taxon>Bacteria</taxon>
        <taxon>Bacillati</taxon>
        <taxon>Actinomycetota</taxon>
        <taxon>Actinomycetes</taxon>
        <taxon>Propionibacteriales</taxon>
        <taxon>Kribbellaceae</taxon>
        <taxon>Kribbella</taxon>
    </lineage>
</organism>
<evidence type="ECO:0000256" key="2">
    <source>
        <dbReference type="ARBA" id="ARBA00022857"/>
    </source>
</evidence>
<keyword evidence="6" id="KW-1185">Reference proteome</keyword>
<dbReference type="EMBL" id="SOCE01000001">
    <property type="protein sequence ID" value="TDU90456.1"/>
    <property type="molecule type" value="Genomic_DNA"/>
</dbReference>
<dbReference type="InterPro" id="IPR002347">
    <property type="entry name" value="SDR_fam"/>
</dbReference>
<dbReference type="InterPro" id="IPR036291">
    <property type="entry name" value="NAD(P)-bd_dom_sf"/>
</dbReference>
<reference evidence="5 6" key="1">
    <citation type="submission" date="2019-03" db="EMBL/GenBank/DDBJ databases">
        <title>Genomic Encyclopedia of Type Strains, Phase III (KMG-III): the genomes of soil and plant-associated and newly described type strains.</title>
        <authorList>
            <person name="Whitman W."/>
        </authorList>
    </citation>
    <scope>NUCLEOTIDE SEQUENCE [LARGE SCALE GENOMIC DNA]</scope>
    <source>
        <strain evidence="5 6">VKM Ac-2575</strain>
    </source>
</reference>
<dbReference type="RefSeq" id="WP_133980367.1">
    <property type="nucleotide sequence ID" value="NZ_SOCE01000001.1"/>
</dbReference>
<dbReference type="PRINTS" id="PR00081">
    <property type="entry name" value="GDHRDH"/>
</dbReference>
<dbReference type="GO" id="GO:0016616">
    <property type="term" value="F:oxidoreductase activity, acting on the CH-OH group of donors, NAD or NADP as acceptor"/>
    <property type="evidence" value="ECO:0007669"/>
    <property type="project" value="InterPro"/>
</dbReference>
<gene>
    <name evidence="5" type="ORF">EV138_4047</name>
</gene>
<evidence type="ECO:0000256" key="1">
    <source>
        <dbReference type="ARBA" id="ARBA00006484"/>
    </source>
</evidence>
<dbReference type="Gene3D" id="3.40.50.720">
    <property type="entry name" value="NAD(P)-binding Rossmann-like Domain"/>
    <property type="match status" value="1"/>
</dbReference>
<dbReference type="CDD" id="cd05324">
    <property type="entry name" value="carb_red_PTCR-like_SDR_c"/>
    <property type="match status" value="1"/>
</dbReference>
<evidence type="ECO:0000313" key="6">
    <source>
        <dbReference type="Proteomes" id="UP000295151"/>
    </source>
</evidence>